<gene>
    <name evidence="13" type="ORF">I8751_20410</name>
</gene>
<keyword evidence="8" id="KW-0238">DNA-binding</keyword>
<comment type="subunit">
    <text evidence="9">Forms a ring-shaped head-to-tail homodimer around DNA.</text>
</comment>
<dbReference type="SUPFAM" id="SSF55979">
    <property type="entry name" value="DNA clamp"/>
    <property type="match status" value="3"/>
</dbReference>
<dbReference type="EMBL" id="JAECZB010000080">
    <property type="protein sequence ID" value="MBH8554677.1"/>
    <property type="molecule type" value="Genomic_DNA"/>
</dbReference>
<dbReference type="Gene3D" id="3.10.150.10">
    <property type="entry name" value="DNA Polymerase III, subunit A, domain 2"/>
    <property type="match status" value="1"/>
</dbReference>
<evidence type="ECO:0000256" key="2">
    <source>
        <dbReference type="ARBA" id="ARBA00010752"/>
    </source>
</evidence>
<dbReference type="Pfam" id="PF02767">
    <property type="entry name" value="DNA_pol3_beta_2"/>
    <property type="match status" value="1"/>
</dbReference>
<dbReference type="GO" id="GO:0006271">
    <property type="term" value="P:DNA strand elongation involved in DNA replication"/>
    <property type="evidence" value="ECO:0007669"/>
    <property type="project" value="TreeGrafter"/>
</dbReference>
<evidence type="ECO:0000256" key="6">
    <source>
        <dbReference type="ARBA" id="ARBA00022705"/>
    </source>
</evidence>
<dbReference type="Pfam" id="PF00712">
    <property type="entry name" value="DNA_pol3_beta"/>
    <property type="match status" value="1"/>
</dbReference>
<evidence type="ECO:0000259" key="10">
    <source>
        <dbReference type="Pfam" id="PF00712"/>
    </source>
</evidence>
<keyword evidence="6 9" id="KW-0235">DNA replication</keyword>
<evidence type="ECO:0000256" key="3">
    <source>
        <dbReference type="ARBA" id="ARBA00022490"/>
    </source>
</evidence>
<dbReference type="PANTHER" id="PTHR30478:SF0">
    <property type="entry name" value="BETA SLIDING CLAMP"/>
    <property type="match status" value="1"/>
</dbReference>
<reference evidence="13 14" key="1">
    <citation type="journal article" date="2021" name="Int. J. Syst. Evol. Microbiol.">
        <title>Amazonocrinis nigriterrae gen. nov., sp. nov., Atlanticothrix silvestris gen. nov., sp. nov. and Dendronalium phyllosphericum gen. nov., sp. nov., nostocacean cyanobacteria from Brazilian environments.</title>
        <authorList>
            <person name="Alvarenga D.O."/>
            <person name="Andreote A.P.D."/>
            <person name="Branco L.H.Z."/>
            <person name="Delbaje E."/>
            <person name="Cruz R.B."/>
            <person name="Varani A.M."/>
            <person name="Fiore M.F."/>
        </authorList>
    </citation>
    <scope>NUCLEOTIDE SEQUENCE [LARGE SCALE GENOMIC DNA]</scope>
    <source>
        <strain evidence="13 14">CENA357</strain>
    </source>
</reference>
<keyword evidence="7 9" id="KW-0239">DNA-directed DNA polymerase</keyword>
<feature type="domain" description="DNA polymerase III beta sliding clamp C-terminal" evidence="12">
    <location>
        <begin position="258"/>
        <end position="379"/>
    </location>
</feature>
<sequence length="383" mass="41841">MKLVCAQSDLSTNLSLVSRAVPSRPNHPVLANILLQADAETNQVSLTAFDLSLGIRTSFDAEVWQGGAIALPARLLVDITSRLPEGEITLDDESAETSGEGLIVTLTPKSGHYQVRAMGAEEFPELPVIENIEPLNLTTAALIEGLRGSLFATSGDDTKQVLTGVHLTVKQDTLEFAATDGHRLAVVETTNESPLGGSGELEVTVPARALRELQRMLAHNAASDEAIALYLDQGQVVFAWQNQRLTSRTLEGQYPAYRQLIPRQFERQVTIDRRQFISTLERIAVLADQKNNIVKLSIDNTAQEITLSCEAQDVGSGRESMPAQISGENIEIAFNIKYLMEGLKELPSSEIQMHLNQSLTPVIFTPLGGLKMTYLAMPVQLRN</sequence>
<evidence type="ECO:0000313" key="14">
    <source>
        <dbReference type="Proteomes" id="UP000599391"/>
    </source>
</evidence>
<dbReference type="AlphaFoldDB" id="A0A8J7L712"/>
<evidence type="ECO:0000259" key="12">
    <source>
        <dbReference type="Pfam" id="PF02768"/>
    </source>
</evidence>
<dbReference type="InterPro" id="IPR022635">
    <property type="entry name" value="DNA_polIII_beta_C"/>
</dbReference>
<proteinExistence type="inferred from homology"/>
<evidence type="ECO:0000313" key="13">
    <source>
        <dbReference type="EMBL" id="MBH8554677.1"/>
    </source>
</evidence>
<dbReference type="PIRSF" id="PIRSF000804">
    <property type="entry name" value="DNA_pol_III_b"/>
    <property type="match status" value="1"/>
</dbReference>
<dbReference type="InterPro" id="IPR001001">
    <property type="entry name" value="DNA_polIII_beta"/>
</dbReference>
<evidence type="ECO:0000256" key="8">
    <source>
        <dbReference type="ARBA" id="ARBA00023125"/>
    </source>
</evidence>
<comment type="similarity">
    <text evidence="2 9">Belongs to the beta sliding clamp family.</text>
</comment>
<name>A0A8J7L712_9CYAN</name>
<feature type="domain" description="DNA polymerase III beta sliding clamp central" evidence="11">
    <location>
        <begin position="142"/>
        <end position="255"/>
    </location>
</feature>
<dbReference type="Pfam" id="PF02768">
    <property type="entry name" value="DNA_pol3_beta_3"/>
    <property type="match status" value="1"/>
</dbReference>
<organism evidence="13 14">
    <name type="scientific">Atlanticothrix silvestris CENA357</name>
    <dbReference type="NCBI Taxonomy" id="1725252"/>
    <lineage>
        <taxon>Bacteria</taxon>
        <taxon>Bacillati</taxon>
        <taxon>Cyanobacteriota</taxon>
        <taxon>Cyanophyceae</taxon>
        <taxon>Nostocales</taxon>
        <taxon>Nodulariaceae</taxon>
        <taxon>Atlanticothrix</taxon>
        <taxon>Atlanticothrix silvestris</taxon>
    </lineage>
</organism>
<dbReference type="PANTHER" id="PTHR30478">
    <property type="entry name" value="DNA POLYMERASE III SUBUNIT BETA"/>
    <property type="match status" value="1"/>
</dbReference>
<evidence type="ECO:0000256" key="1">
    <source>
        <dbReference type="ARBA" id="ARBA00004496"/>
    </source>
</evidence>
<keyword evidence="3 9" id="KW-0963">Cytoplasm</keyword>
<evidence type="ECO:0000256" key="5">
    <source>
        <dbReference type="ARBA" id="ARBA00022695"/>
    </source>
</evidence>
<dbReference type="GO" id="GO:0008408">
    <property type="term" value="F:3'-5' exonuclease activity"/>
    <property type="evidence" value="ECO:0007669"/>
    <property type="project" value="InterPro"/>
</dbReference>
<dbReference type="GO" id="GO:0003887">
    <property type="term" value="F:DNA-directed DNA polymerase activity"/>
    <property type="evidence" value="ECO:0007669"/>
    <property type="project" value="UniProtKB-UniRule"/>
</dbReference>
<evidence type="ECO:0000256" key="4">
    <source>
        <dbReference type="ARBA" id="ARBA00022679"/>
    </source>
</evidence>
<dbReference type="InterPro" id="IPR022637">
    <property type="entry name" value="DNA_polIII_beta_cen"/>
</dbReference>
<feature type="domain" description="DNA polymerase III beta sliding clamp N-terminal" evidence="10">
    <location>
        <begin position="1"/>
        <end position="127"/>
    </location>
</feature>
<dbReference type="GO" id="GO:0003677">
    <property type="term" value="F:DNA binding"/>
    <property type="evidence" value="ECO:0007669"/>
    <property type="project" value="UniProtKB-UniRule"/>
</dbReference>
<protein>
    <recommendedName>
        <fullName evidence="9">Beta sliding clamp</fullName>
    </recommendedName>
</protein>
<comment type="subcellular location">
    <subcellularLocation>
        <location evidence="1 9">Cytoplasm</location>
    </subcellularLocation>
</comment>
<dbReference type="GO" id="GO:0009360">
    <property type="term" value="C:DNA polymerase III complex"/>
    <property type="evidence" value="ECO:0007669"/>
    <property type="project" value="InterPro"/>
</dbReference>
<dbReference type="InterPro" id="IPR022634">
    <property type="entry name" value="DNA_polIII_beta_N"/>
</dbReference>
<dbReference type="GO" id="GO:0005737">
    <property type="term" value="C:cytoplasm"/>
    <property type="evidence" value="ECO:0007669"/>
    <property type="project" value="UniProtKB-SubCell"/>
</dbReference>
<comment type="caution">
    <text evidence="13">The sequence shown here is derived from an EMBL/GenBank/DDBJ whole genome shotgun (WGS) entry which is preliminary data.</text>
</comment>
<keyword evidence="4 9" id="KW-0808">Transferase</keyword>
<dbReference type="SMART" id="SM00480">
    <property type="entry name" value="POL3Bc"/>
    <property type="match status" value="1"/>
</dbReference>
<dbReference type="RefSeq" id="WP_214440910.1">
    <property type="nucleotide sequence ID" value="NZ_JAECZB010000080.1"/>
</dbReference>
<keyword evidence="14" id="KW-1185">Reference proteome</keyword>
<dbReference type="NCBIfam" id="TIGR00663">
    <property type="entry name" value="dnan"/>
    <property type="match status" value="1"/>
</dbReference>
<comment type="function">
    <text evidence="9">Confers DNA tethering and processivity to DNA polymerases and other proteins. Acts as a clamp, forming a ring around DNA (a reaction catalyzed by the clamp-loading complex) which diffuses in an ATP-independent manner freely and bidirectionally along dsDNA. Initially characterized for its ability to contact the catalytic subunit of DNA polymerase III (Pol III), a complex, multichain enzyme responsible for most of the replicative synthesis in bacteria; Pol III exhibits 3'-5' exonuclease proofreading activity. The beta chain is required for initiation of replication as well as for processivity of DNA replication.</text>
</comment>
<evidence type="ECO:0000256" key="7">
    <source>
        <dbReference type="ARBA" id="ARBA00022932"/>
    </source>
</evidence>
<dbReference type="Gene3D" id="3.70.10.10">
    <property type="match status" value="1"/>
</dbReference>
<dbReference type="InterPro" id="IPR046938">
    <property type="entry name" value="DNA_clamp_sf"/>
</dbReference>
<dbReference type="CDD" id="cd00140">
    <property type="entry name" value="beta_clamp"/>
    <property type="match status" value="1"/>
</dbReference>
<evidence type="ECO:0000256" key="9">
    <source>
        <dbReference type="PIRNR" id="PIRNR000804"/>
    </source>
</evidence>
<accession>A0A8J7L712</accession>
<dbReference type="Proteomes" id="UP000599391">
    <property type="component" value="Unassembled WGS sequence"/>
</dbReference>
<evidence type="ECO:0000259" key="11">
    <source>
        <dbReference type="Pfam" id="PF02767"/>
    </source>
</evidence>
<keyword evidence="5 9" id="KW-0548">Nucleotidyltransferase</keyword>